<keyword evidence="2" id="KW-1185">Reference proteome</keyword>
<comment type="caution">
    <text evidence="1">The sequence shown here is derived from an EMBL/GenBank/DDBJ whole genome shotgun (WGS) entry which is preliminary data.</text>
</comment>
<dbReference type="AlphaFoldDB" id="A0A841GZ06"/>
<dbReference type="RefSeq" id="WP_170033414.1">
    <property type="nucleotide sequence ID" value="NZ_JABDTL010000001.1"/>
</dbReference>
<dbReference type="Pfam" id="PF22091">
    <property type="entry name" value="DUF6941"/>
    <property type="match status" value="1"/>
</dbReference>
<evidence type="ECO:0000313" key="1">
    <source>
        <dbReference type="EMBL" id="MBB6070964.1"/>
    </source>
</evidence>
<reference evidence="1 2" key="1">
    <citation type="submission" date="2020-08" db="EMBL/GenBank/DDBJ databases">
        <title>Genomic Encyclopedia of Type Strains, Phase IV (KMG-IV): sequencing the most valuable type-strain genomes for metagenomic binning, comparative biology and taxonomic classification.</title>
        <authorList>
            <person name="Goeker M."/>
        </authorList>
    </citation>
    <scope>NUCLEOTIDE SEQUENCE [LARGE SCALE GENOMIC DNA]</scope>
    <source>
        <strain evidence="1 2">DSM 29007</strain>
    </source>
</reference>
<gene>
    <name evidence="1" type="ORF">HNQ61_002586</name>
</gene>
<accession>A0A841GZ06</accession>
<name>A0A841GZ06_9BACT</name>
<proteinExistence type="predicted"/>
<dbReference type="EMBL" id="JACHIA010000006">
    <property type="protein sequence ID" value="MBB6070964.1"/>
    <property type="molecule type" value="Genomic_DNA"/>
</dbReference>
<sequence>MKIPMAILADEANVSQEGKLNVLGIFDRIAAAAFPVVHPKLIFAFRVQADAADGGRTFPVGITMEAPDGTVIFEANGEIGAPVVPAGEFTTFNQLFNLVGIQFPAPGVYRFIVRIENEVREAPLIVEATPTGDPSLN</sequence>
<protein>
    <submittedName>
        <fullName evidence="1">Uncharacterized protein</fullName>
    </submittedName>
</protein>
<dbReference type="InterPro" id="IPR054221">
    <property type="entry name" value="DUF6941"/>
</dbReference>
<organism evidence="1 2">
    <name type="scientific">Longimicrobium terrae</name>
    <dbReference type="NCBI Taxonomy" id="1639882"/>
    <lineage>
        <taxon>Bacteria</taxon>
        <taxon>Pseudomonadati</taxon>
        <taxon>Gemmatimonadota</taxon>
        <taxon>Longimicrobiia</taxon>
        <taxon>Longimicrobiales</taxon>
        <taxon>Longimicrobiaceae</taxon>
        <taxon>Longimicrobium</taxon>
    </lineage>
</organism>
<evidence type="ECO:0000313" key="2">
    <source>
        <dbReference type="Proteomes" id="UP000582837"/>
    </source>
</evidence>
<dbReference type="Proteomes" id="UP000582837">
    <property type="component" value="Unassembled WGS sequence"/>
</dbReference>